<proteinExistence type="predicted"/>
<evidence type="ECO:0000313" key="2">
    <source>
        <dbReference type="Proteomes" id="UP000735302"/>
    </source>
</evidence>
<dbReference type="AlphaFoldDB" id="A0AAV4D2P1"/>
<sequence>MSGLNPGTVGAIVSLTIDQSQARRLGIDFSTREVKSLVSFVYSQSTRCFQAFGPSIRTGRRLRGSNPRQKGPCRSQGRLASHCVTDALRSQKKKFRQNFFKCRFVQVDLRLLSPN</sequence>
<dbReference type="Proteomes" id="UP000735302">
    <property type="component" value="Unassembled WGS sequence"/>
</dbReference>
<accession>A0AAV4D2P1</accession>
<keyword evidence="2" id="KW-1185">Reference proteome</keyword>
<comment type="caution">
    <text evidence="1">The sequence shown here is derived from an EMBL/GenBank/DDBJ whole genome shotgun (WGS) entry which is preliminary data.</text>
</comment>
<name>A0AAV4D2P1_9GAST</name>
<reference evidence="1 2" key="1">
    <citation type="journal article" date="2021" name="Elife">
        <title>Chloroplast acquisition without the gene transfer in kleptoplastic sea slugs, Plakobranchus ocellatus.</title>
        <authorList>
            <person name="Maeda T."/>
            <person name="Takahashi S."/>
            <person name="Yoshida T."/>
            <person name="Shimamura S."/>
            <person name="Takaki Y."/>
            <person name="Nagai Y."/>
            <person name="Toyoda A."/>
            <person name="Suzuki Y."/>
            <person name="Arimoto A."/>
            <person name="Ishii H."/>
            <person name="Satoh N."/>
            <person name="Nishiyama T."/>
            <person name="Hasebe M."/>
            <person name="Maruyama T."/>
            <person name="Minagawa J."/>
            <person name="Obokata J."/>
            <person name="Shigenobu S."/>
        </authorList>
    </citation>
    <scope>NUCLEOTIDE SEQUENCE [LARGE SCALE GENOMIC DNA]</scope>
</reference>
<protein>
    <submittedName>
        <fullName evidence="1">Uncharacterized protein</fullName>
    </submittedName>
</protein>
<gene>
    <name evidence="1" type="ORF">PoB_006493400</name>
</gene>
<organism evidence="1 2">
    <name type="scientific">Plakobranchus ocellatus</name>
    <dbReference type="NCBI Taxonomy" id="259542"/>
    <lineage>
        <taxon>Eukaryota</taxon>
        <taxon>Metazoa</taxon>
        <taxon>Spiralia</taxon>
        <taxon>Lophotrochozoa</taxon>
        <taxon>Mollusca</taxon>
        <taxon>Gastropoda</taxon>
        <taxon>Heterobranchia</taxon>
        <taxon>Euthyneura</taxon>
        <taxon>Panpulmonata</taxon>
        <taxon>Sacoglossa</taxon>
        <taxon>Placobranchoidea</taxon>
        <taxon>Plakobranchidae</taxon>
        <taxon>Plakobranchus</taxon>
    </lineage>
</organism>
<dbReference type="EMBL" id="BLXT01007309">
    <property type="protein sequence ID" value="GFO38429.1"/>
    <property type="molecule type" value="Genomic_DNA"/>
</dbReference>
<evidence type="ECO:0000313" key="1">
    <source>
        <dbReference type="EMBL" id="GFO38429.1"/>
    </source>
</evidence>